<dbReference type="EMBL" id="JAWDGP010006429">
    <property type="protein sequence ID" value="KAK3741385.1"/>
    <property type="molecule type" value="Genomic_DNA"/>
</dbReference>
<name>A0AAE0YD65_9GAST</name>
<dbReference type="AlphaFoldDB" id="A0AAE0YD65"/>
<evidence type="ECO:0000313" key="1">
    <source>
        <dbReference type="EMBL" id="KAK3741385.1"/>
    </source>
</evidence>
<evidence type="ECO:0000313" key="2">
    <source>
        <dbReference type="Proteomes" id="UP001283361"/>
    </source>
</evidence>
<accession>A0AAE0YD65</accession>
<dbReference type="Proteomes" id="UP001283361">
    <property type="component" value="Unassembled WGS sequence"/>
</dbReference>
<reference evidence="1" key="1">
    <citation type="journal article" date="2023" name="G3 (Bethesda)">
        <title>A reference genome for the long-term kleptoplast-retaining sea slug Elysia crispata morphotype clarki.</title>
        <authorList>
            <person name="Eastman K.E."/>
            <person name="Pendleton A.L."/>
            <person name="Shaikh M.A."/>
            <person name="Suttiyut T."/>
            <person name="Ogas R."/>
            <person name="Tomko P."/>
            <person name="Gavelis G."/>
            <person name="Widhalm J.R."/>
            <person name="Wisecaver J.H."/>
        </authorList>
    </citation>
    <scope>NUCLEOTIDE SEQUENCE</scope>
    <source>
        <strain evidence="1">ECLA1</strain>
    </source>
</reference>
<proteinExistence type="predicted"/>
<gene>
    <name evidence="1" type="ORF">RRG08_034430</name>
</gene>
<protein>
    <submittedName>
        <fullName evidence="1">Uncharacterized protein</fullName>
    </submittedName>
</protein>
<organism evidence="1 2">
    <name type="scientific">Elysia crispata</name>
    <name type="common">lettuce slug</name>
    <dbReference type="NCBI Taxonomy" id="231223"/>
    <lineage>
        <taxon>Eukaryota</taxon>
        <taxon>Metazoa</taxon>
        <taxon>Spiralia</taxon>
        <taxon>Lophotrochozoa</taxon>
        <taxon>Mollusca</taxon>
        <taxon>Gastropoda</taxon>
        <taxon>Heterobranchia</taxon>
        <taxon>Euthyneura</taxon>
        <taxon>Panpulmonata</taxon>
        <taxon>Sacoglossa</taxon>
        <taxon>Placobranchoidea</taxon>
        <taxon>Plakobranchidae</taxon>
        <taxon>Elysia</taxon>
    </lineage>
</organism>
<keyword evidence="2" id="KW-1185">Reference proteome</keyword>
<sequence>MNSSSPRILEDKEGPVLCELIGCPAYQNDHIPKARIKDGVAVNGNREPRNMRKGQRENRTAAGATVLKQRGLQVFN</sequence>
<comment type="caution">
    <text evidence="1">The sequence shown here is derived from an EMBL/GenBank/DDBJ whole genome shotgun (WGS) entry which is preliminary data.</text>
</comment>